<dbReference type="KEGG" id="snep:Enr13x_20060"/>
<evidence type="ECO:0000313" key="3">
    <source>
        <dbReference type="EMBL" id="QDV42163.1"/>
    </source>
</evidence>
<feature type="region of interest" description="Disordered" evidence="1">
    <location>
        <begin position="181"/>
        <end position="206"/>
    </location>
</feature>
<dbReference type="Proteomes" id="UP000319004">
    <property type="component" value="Chromosome"/>
</dbReference>
<evidence type="ECO:0000256" key="2">
    <source>
        <dbReference type="SAM" id="SignalP"/>
    </source>
</evidence>
<dbReference type="AlphaFoldDB" id="A0A518HMU2"/>
<name>A0A518HMU2_9BACT</name>
<evidence type="ECO:0000313" key="4">
    <source>
        <dbReference type="Proteomes" id="UP000319004"/>
    </source>
</evidence>
<feature type="signal peptide" evidence="2">
    <location>
        <begin position="1"/>
        <end position="21"/>
    </location>
</feature>
<gene>
    <name evidence="3" type="ORF">Enr13x_20060</name>
</gene>
<dbReference type="EMBL" id="CP037423">
    <property type="protein sequence ID" value="QDV42163.1"/>
    <property type="molecule type" value="Genomic_DNA"/>
</dbReference>
<sequence precursor="true">MHGRSIVWFALLLFSADVCCAQSPQANEKVQVIITGTGQRGKHLVTQTLFLNCEDNSVFWEIRGDGNLPERSSGTLQLESRRLEKYVAQLKLDLDPDRLMPFHDEDHTCRYTFAVLRDHRLEWSGSIGEGDFRFGLKSSRIMTPLLHAIQTKREIRGGFLYAYFLSDYSFKYRSRGYRVNQEKSGESLEESRAEEAEQSIAPEPPS</sequence>
<evidence type="ECO:0000256" key="1">
    <source>
        <dbReference type="SAM" id="MobiDB-lite"/>
    </source>
</evidence>
<keyword evidence="2" id="KW-0732">Signal</keyword>
<reference evidence="3 4" key="1">
    <citation type="submission" date="2019-03" db="EMBL/GenBank/DDBJ databases">
        <title>Deep-cultivation of Planctomycetes and their phenomic and genomic characterization uncovers novel biology.</title>
        <authorList>
            <person name="Wiegand S."/>
            <person name="Jogler M."/>
            <person name="Boedeker C."/>
            <person name="Pinto D."/>
            <person name="Vollmers J."/>
            <person name="Rivas-Marin E."/>
            <person name="Kohn T."/>
            <person name="Peeters S.H."/>
            <person name="Heuer A."/>
            <person name="Rast P."/>
            <person name="Oberbeckmann S."/>
            <person name="Bunk B."/>
            <person name="Jeske O."/>
            <person name="Meyerdierks A."/>
            <person name="Storesund J.E."/>
            <person name="Kallscheuer N."/>
            <person name="Luecker S."/>
            <person name="Lage O.M."/>
            <person name="Pohl T."/>
            <person name="Merkel B.J."/>
            <person name="Hornburger P."/>
            <person name="Mueller R.-W."/>
            <person name="Bruemmer F."/>
            <person name="Labrenz M."/>
            <person name="Spormann A.M."/>
            <person name="Op den Camp H."/>
            <person name="Overmann J."/>
            <person name="Amann R."/>
            <person name="Jetten M.S.M."/>
            <person name="Mascher T."/>
            <person name="Medema M.H."/>
            <person name="Devos D.P."/>
            <person name="Kaster A.-K."/>
            <person name="Ovreas L."/>
            <person name="Rohde M."/>
            <person name="Galperin M.Y."/>
            <person name="Jogler C."/>
        </authorList>
    </citation>
    <scope>NUCLEOTIDE SEQUENCE [LARGE SCALE GENOMIC DNA]</scope>
    <source>
        <strain evidence="3 4">Enr13</strain>
    </source>
</reference>
<dbReference type="RefSeq" id="WP_145385834.1">
    <property type="nucleotide sequence ID" value="NZ_CP037423.1"/>
</dbReference>
<organism evidence="3 4">
    <name type="scientific">Stieleria neptunia</name>
    <dbReference type="NCBI Taxonomy" id="2527979"/>
    <lineage>
        <taxon>Bacteria</taxon>
        <taxon>Pseudomonadati</taxon>
        <taxon>Planctomycetota</taxon>
        <taxon>Planctomycetia</taxon>
        <taxon>Pirellulales</taxon>
        <taxon>Pirellulaceae</taxon>
        <taxon>Stieleria</taxon>
    </lineage>
</organism>
<feature type="compositionally biased region" description="Basic and acidic residues" evidence="1">
    <location>
        <begin position="181"/>
        <end position="195"/>
    </location>
</feature>
<proteinExistence type="predicted"/>
<keyword evidence="4" id="KW-1185">Reference proteome</keyword>
<protein>
    <submittedName>
        <fullName evidence="3">Uncharacterized protein</fullName>
    </submittedName>
</protein>
<feature type="chain" id="PRO_5021788630" evidence="2">
    <location>
        <begin position="22"/>
        <end position="206"/>
    </location>
</feature>
<dbReference type="OrthoDB" id="9836616at2"/>
<accession>A0A518HMU2</accession>